<evidence type="ECO:0000256" key="2">
    <source>
        <dbReference type="ARBA" id="ARBA00004496"/>
    </source>
</evidence>
<keyword evidence="3" id="KW-0813">Transport</keyword>
<evidence type="ECO:0000313" key="9">
    <source>
        <dbReference type="Proteomes" id="UP000188318"/>
    </source>
</evidence>
<keyword evidence="9" id="KW-1185">Reference proteome</keyword>
<gene>
    <name evidence="8" type="ORF">ASPCADRAFT_8059</name>
</gene>
<evidence type="ECO:0000256" key="6">
    <source>
        <dbReference type="ARBA" id="ARBA00023242"/>
    </source>
</evidence>
<evidence type="ECO:0000313" key="8">
    <source>
        <dbReference type="EMBL" id="OOF93109.1"/>
    </source>
</evidence>
<dbReference type="PANTHER" id="PTHR28280">
    <property type="entry name" value="SHUTTLING PRE-60S FACTOR ECM1"/>
    <property type="match status" value="1"/>
</dbReference>
<feature type="compositionally biased region" description="Basic residues" evidence="7">
    <location>
        <begin position="56"/>
        <end position="71"/>
    </location>
</feature>
<protein>
    <recommendedName>
        <fullName evidence="10">Alb1-domain-containing protein</fullName>
    </recommendedName>
</protein>
<sequence>MAKSRPQSKHSRAARRAASPSLDVDKSITTLPRAQETTVQRESVLLERANSGISKKQSKSKAKTRAQRLRQQKGMERAEAVVDQLEKKVTKSVGRAKAIKNRRADWEDTNRKAKPVFEALNDEAEDNMDDAMMDDAAPSKPAKRVSKPAAVVQTPVVDEHADIDGDDIIT</sequence>
<accession>A0A1R3RF47</accession>
<dbReference type="PANTHER" id="PTHR28280:SF1">
    <property type="entry name" value="SHUTTLING PRE-60S FACTOR ECM1"/>
    <property type="match status" value="1"/>
</dbReference>
<feature type="region of interest" description="Disordered" evidence="7">
    <location>
        <begin position="1"/>
        <end position="75"/>
    </location>
</feature>
<keyword evidence="6" id="KW-0539">Nucleus</keyword>
<dbReference type="AlphaFoldDB" id="A0A1R3RF47"/>
<dbReference type="OrthoDB" id="5304887at2759"/>
<evidence type="ECO:0000256" key="3">
    <source>
        <dbReference type="ARBA" id="ARBA00022448"/>
    </source>
</evidence>
<name>A0A1R3RF47_ASPC5</name>
<dbReference type="GO" id="GO:0005730">
    <property type="term" value="C:nucleolus"/>
    <property type="evidence" value="ECO:0007669"/>
    <property type="project" value="TreeGrafter"/>
</dbReference>
<proteinExistence type="predicted"/>
<dbReference type="InterPro" id="IPR022784">
    <property type="entry name" value="Ribosome_bgen_Alb1"/>
</dbReference>
<keyword evidence="5" id="KW-0690">Ribosome biogenesis</keyword>
<dbReference type="Pfam" id="PF09135">
    <property type="entry name" value="Alb1"/>
    <property type="match status" value="1"/>
</dbReference>
<evidence type="ECO:0008006" key="10">
    <source>
        <dbReference type="Google" id="ProtNLM"/>
    </source>
</evidence>
<evidence type="ECO:0000256" key="7">
    <source>
        <dbReference type="SAM" id="MobiDB-lite"/>
    </source>
</evidence>
<dbReference type="Proteomes" id="UP000188318">
    <property type="component" value="Unassembled WGS sequence"/>
</dbReference>
<feature type="region of interest" description="Disordered" evidence="7">
    <location>
        <begin position="131"/>
        <end position="170"/>
    </location>
</feature>
<dbReference type="GO" id="GO:0005737">
    <property type="term" value="C:cytoplasm"/>
    <property type="evidence" value="ECO:0007669"/>
    <property type="project" value="UniProtKB-SubCell"/>
</dbReference>
<dbReference type="GO" id="GO:0000055">
    <property type="term" value="P:ribosomal large subunit export from nucleus"/>
    <property type="evidence" value="ECO:0007669"/>
    <property type="project" value="TreeGrafter"/>
</dbReference>
<dbReference type="InterPro" id="IPR053278">
    <property type="entry name" value="Pre-60S_factor_ECM1"/>
</dbReference>
<feature type="compositionally biased region" description="Polar residues" evidence="7">
    <location>
        <begin position="27"/>
        <end position="41"/>
    </location>
</feature>
<evidence type="ECO:0000256" key="1">
    <source>
        <dbReference type="ARBA" id="ARBA00004123"/>
    </source>
</evidence>
<organism evidence="8 9">
    <name type="scientific">Aspergillus carbonarius (strain ITEM 5010)</name>
    <dbReference type="NCBI Taxonomy" id="602072"/>
    <lineage>
        <taxon>Eukaryota</taxon>
        <taxon>Fungi</taxon>
        <taxon>Dikarya</taxon>
        <taxon>Ascomycota</taxon>
        <taxon>Pezizomycotina</taxon>
        <taxon>Eurotiomycetes</taxon>
        <taxon>Eurotiomycetidae</taxon>
        <taxon>Eurotiales</taxon>
        <taxon>Aspergillaceae</taxon>
        <taxon>Aspergillus</taxon>
        <taxon>Aspergillus subgen. Circumdati</taxon>
    </lineage>
</organism>
<dbReference type="EMBL" id="KV907505">
    <property type="protein sequence ID" value="OOF93109.1"/>
    <property type="molecule type" value="Genomic_DNA"/>
</dbReference>
<dbReference type="VEuPathDB" id="FungiDB:ASPCADRAFT_8059"/>
<dbReference type="GO" id="GO:0030687">
    <property type="term" value="C:preribosome, large subunit precursor"/>
    <property type="evidence" value="ECO:0007669"/>
    <property type="project" value="TreeGrafter"/>
</dbReference>
<evidence type="ECO:0000256" key="4">
    <source>
        <dbReference type="ARBA" id="ARBA00022490"/>
    </source>
</evidence>
<evidence type="ECO:0000256" key="5">
    <source>
        <dbReference type="ARBA" id="ARBA00022517"/>
    </source>
</evidence>
<dbReference type="OMA" id="DWEDTNR"/>
<keyword evidence="4" id="KW-0963">Cytoplasm</keyword>
<reference evidence="9" key="1">
    <citation type="journal article" date="2017" name="Genome Biol.">
        <title>Comparative genomics reveals high biological diversity and specific adaptations in the industrially and medically important fungal genus Aspergillus.</title>
        <authorList>
            <person name="de Vries R.P."/>
            <person name="Riley R."/>
            <person name="Wiebenga A."/>
            <person name="Aguilar-Osorio G."/>
            <person name="Amillis S."/>
            <person name="Uchima C.A."/>
            <person name="Anderluh G."/>
            <person name="Asadollahi M."/>
            <person name="Askin M."/>
            <person name="Barry K."/>
            <person name="Battaglia E."/>
            <person name="Bayram O."/>
            <person name="Benocci T."/>
            <person name="Braus-Stromeyer S.A."/>
            <person name="Caldana C."/>
            <person name="Canovas D."/>
            <person name="Cerqueira G.C."/>
            <person name="Chen F."/>
            <person name="Chen W."/>
            <person name="Choi C."/>
            <person name="Clum A."/>
            <person name="Dos Santos R.A."/>
            <person name="Damasio A.R."/>
            <person name="Diallinas G."/>
            <person name="Emri T."/>
            <person name="Fekete E."/>
            <person name="Flipphi M."/>
            <person name="Freyberg S."/>
            <person name="Gallo A."/>
            <person name="Gournas C."/>
            <person name="Habgood R."/>
            <person name="Hainaut M."/>
            <person name="Harispe M.L."/>
            <person name="Henrissat B."/>
            <person name="Hilden K.S."/>
            <person name="Hope R."/>
            <person name="Hossain A."/>
            <person name="Karabika E."/>
            <person name="Karaffa L."/>
            <person name="Karanyi Z."/>
            <person name="Krasevec N."/>
            <person name="Kuo A."/>
            <person name="Kusch H."/>
            <person name="LaButti K."/>
            <person name="Lagendijk E.L."/>
            <person name="Lapidus A."/>
            <person name="Levasseur A."/>
            <person name="Lindquist E."/>
            <person name="Lipzen A."/>
            <person name="Logrieco A.F."/>
            <person name="MacCabe A."/>
            <person name="Maekelae M.R."/>
            <person name="Malavazi I."/>
            <person name="Melin P."/>
            <person name="Meyer V."/>
            <person name="Mielnichuk N."/>
            <person name="Miskei M."/>
            <person name="Molnar A.P."/>
            <person name="Mule G."/>
            <person name="Ngan C.Y."/>
            <person name="Orejas M."/>
            <person name="Orosz E."/>
            <person name="Ouedraogo J.P."/>
            <person name="Overkamp K.M."/>
            <person name="Park H.-S."/>
            <person name="Perrone G."/>
            <person name="Piumi F."/>
            <person name="Punt P.J."/>
            <person name="Ram A.F."/>
            <person name="Ramon A."/>
            <person name="Rauscher S."/>
            <person name="Record E."/>
            <person name="Riano-Pachon D.M."/>
            <person name="Robert V."/>
            <person name="Roehrig J."/>
            <person name="Ruller R."/>
            <person name="Salamov A."/>
            <person name="Salih N.S."/>
            <person name="Samson R.A."/>
            <person name="Sandor E."/>
            <person name="Sanguinetti M."/>
            <person name="Schuetze T."/>
            <person name="Sepcic K."/>
            <person name="Shelest E."/>
            <person name="Sherlock G."/>
            <person name="Sophianopoulou V."/>
            <person name="Squina F.M."/>
            <person name="Sun H."/>
            <person name="Susca A."/>
            <person name="Todd R.B."/>
            <person name="Tsang A."/>
            <person name="Unkles S.E."/>
            <person name="van de Wiele N."/>
            <person name="van Rossen-Uffink D."/>
            <person name="Oliveira J.V."/>
            <person name="Vesth T.C."/>
            <person name="Visser J."/>
            <person name="Yu J.-H."/>
            <person name="Zhou M."/>
            <person name="Andersen M.R."/>
            <person name="Archer D.B."/>
            <person name="Baker S.E."/>
            <person name="Benoit I."/>
            <person name="Brakhage A.A."/>
            <person name="Braus G.H."/>
            <person name="Fischer R."/>
            <person name="Frisvad J.C."/>
            <person name="Goldman G.H."/>
            <person name="Houbraken J."/>
            <person name="Oakley B."/>
            <person name="Pocsi I."/>
            <person name="Scazzocchio C."/>
            <person name="Seiboth B."/>
            <person name="vanKuyk P.A."/>
            <person name="Wortman J."/>
            <person name="Dyer P.S."/>
            <person name="Grigoriev I.V."/>
        </authorList>
    </citation>
    <scope>NUCLEOTIDE SEQUENCE [LARGE SCALE GENOMIC DNA]</scope>
    <source>
        <strain evidence="9">ITEM 5010</strain>
    </source>
</reference>
<feature type="compositionally biased region" description="Basic residues" evidence="7">
    <location>
        <begin position="1"/>
        <end position="15"/>
    </location>
</feature>
<comment type="subcellular location">
    <subcellularLocation>
        <location evidence="2">Cytoplasm</location>
    </subcellularLocation>
    <subcellularLocation>
        <location evidence="1">Nucleus</location>
    </subcellularLocation>
</comment>